<dbReference type="GO" id="GO:0005975">
    <property type="term" value="P:carbohydrate metabolic process"/>
    <property type="evidence" value="ECO:0007669"/>
    <property type="project" value="InterPro"/>
</dbReference>
<reference evidence="1" key="1">
    <citation type="submission" date="2020-03" db="EMBL/GenBank/DDBJ databases">
        <title>Genome of Pelagibius litoralis DSM 21314T.</title>
        <authorList>
            <person name="Wang G."/>
        </authorList>
    </citation>
    <scope>NUCLEOTIDE SEQUENCE</scope>
    <source>
        <strain evidence="1">DSM 21314</strain>
    </source>
</reference>
<evidence type="ECO:0008006" key="3">
    <source>
        <dbReference type="Google" id="ProtNLM"/>
    </source>
</evidence>
<organism evidence="1 2">
    <name type="scientific">Pelagibius litoralis</name>
    <dbReference type="NCBI Taxonomy" id="374515"/>
    <lineage>
        <taxon>Bacteria</taxon>
        <taxon>Pseudomonadati</taxon>
        <taxon>Pseudomonadota</taxon>
        <taxon>Alphaproteobacteria</taxon>
        <taxon>Rhodospirillales</taxon>
        <taxon>Rhodovibrionaceae</taxon>
        <taxon>Pelagibius</taxon>
    </lineage>
</organism>
<keyword evidence="2" id="KW-1185">Reference proteome</keyword>
<sequence length="265" mass="28731">MSDWQALERELDRWDAAGRSATLWWRDDDAGARSPALDRLLGLAARHGQPLALAVIPNEAQAGLETDLARPDSPVSVLQHGFAHRNHAPAGAKKCELIDPQTRPEILAELRQGGARLQDCFGARALSVLVPPWNRIDPALCAQLPGLGITGLSTYKARDRAVPLPGLQQVNCHLDIMQWRPERRFLGEAAALDLLAGHLKARREGTADPAEPSGILSHHAAHDDDAWDFLDRLLDCLGRHRAARLLSAAETFAPAKLGTTAGKVA</sequence>
<protein>
    <recommendedName>
        <fullName evidence="3">Polysaccharide deacetylase</fullName>
    </recommendedName>
</protein>
<accession>A0A967KCG6</accession>
<dbReference type="AlphaFoldDB" id="A0A967KCG6"/>
<dbReference type="CDD" id="cd10928">
    <property type="entry name" value="CE4_u4"/>
    <property type="match status" value="1"/>
</dbReference>
<dbReference type="Gene3D" id="3.20.20.370">
    <property type="entry name" value="Glycoside hydrolase/deacetylase"/>
    <property type="match status" value="1"/>
</dbReference>
<comment type="caution">
    <text evidence="1">The sequence shown here is derived from an EMBL/GenBank/DDBJ whole genome shotgun (WGS) entry which is preliminary data.</text>
</comment>
<dbReference type="Proteomes" id="UP000761264">
    <property type="component" value="Unassembled WGS sequence"/>
</dbReference>
<gene>
    <name evidence="1" type="ORF">HBA54_24035</name>
</gene>
<dbReference type="EMBL" id="JAAQPH010000025">
    <property type="protein sequence ID" value="NIA71667.1"/>
    <property type="molecule type" value="Genomic_DNA"/>
</dbReference>
<dbReference type="RefSeq" id="WP_167229583.1">
    <property type="nucleotide sequence ID" value="NZ_JAAQPH010000025.1"/>
</dbReference>
<evidence type="ECO:0000313" key="1">
    <source>
        <dbReference type="EMBL" id="NIA71667.1"/>
    </source>
</evidence>
<dbReference type="InterPro" id="IPR011330">
    <property type="entry name" value="Glyco_hydro/deAcase_b/a-brl"/>
</dbReference>
<evidence type="ECO:0000313" key="2">
    <source>
        <dbReference type="Proteomes" id="UP000761264"/>
    </source>
</evidence>
<name>A0A967KCG6_9PROT</name>
<dbReference type="SUPFAM" id="SSF88713">
    <property type="entry name" value="Glycoside hydrolase/deacetylase"/>
    <property type="match status" value="1"/>
</dbReference>
<proteinExistence type="predicted"/>
<dbReference type="InterPro" id="IPR049591">
    <property type="entry name" value="CE4_u4-like"/>
</dbReference>